<comment type="caution">
    <text evidence="1">The sequence shown here is derived from an EMBL/GenBank/DDBJ whole genome shotgun (WGS) entry which is preliminary data.</text>
</comment>
<dbReference type="AlphaFoldDB" id="A0A9P8ANB6"/>
<name>A0A9P8ANB6_9AGAR</name>
<dbReference type="Proteomes" id="UP000812287">
    <property type="component" value="Unassembled WGS sequence"/>
</dbReference>
<sequence>MKKGSGKGKKEDEEIAMMWTDFIFLRNKGNFGTTKGKAIVSCIDDIQRHKVEIQQIEREQEAWPHEVKQTGGGYSHEEHQYRVSTESHSQKTQLQQLMMQLHAKNYGQRNWMSPAQKEQDDSSKKCKMNVEWVIKVRQELNGIPDNVHCRIENFIV</sequence>
<reference evidence="1" key="1">
    <citation type="submission" date="2020-11" db="EMBL/GenBank/DDBJ databases">
        <title>Adaptations for nitrogen fixation in a non-lichenized fungal sporocarp promotes dispersal by wood-feeding termites.</title>
        <authorList>
            <consortium name="DOE Joint Genome Institute"/>
            <person name="Koch R.A."/>
            <person name="Yoon G."/>
            <person name="Arayal U."/>
            <person name="Lail K."/>
            <person name="Amirebrahimi M."/>
            <person name="Labutti K."/>
            <person name="Lipzen A."/>
            <person name="Riley R."/>
            <person name="Barry K."/>
            <person name="Henrissat B."/>
            <person name="Grigoriev I.V."/>
            <person name="Herr J.R."/>
            <person name="Aime M.C."/>
        </authorList>
    </citation>
    <scope>NUCLEOTIDE SEQUENCE</scope>
    <source>
        <strain evidence="1">MCA 3950</strain>
    </source>
</reference>
<evidence type="ECO:0000313" key="2">
    <source>
        <dbReference type="Proteomes" id="UP000812287"/>
    </source>
</evidence>
<keyword evidence="2" id="KW-1185">Reference proteome</keyword>
<accession>A0A9P8ANB6</accession>
<dbReference type="RefSeq" id="XP_043035149.1">
    <property type="nucleotide sequence ID" value="XM_043184485.1"/>
</dbReference>
<dbReference type="EMBL" id="MU250558">
    <property type="protein sequence ID" value="KAG7441649.1"/>
    <property type="molecule type" value="Genomic_DNA"/>
</dbReference>
<evidence type="ECO:0000313" key="1">
    <source>
        <dbReference type="EMBL" id="KAG7441649.1"/>
    </source>
</evidence>
<protein>
    <submittedName>
        <fullName evidence="1">Uncharacterized protein</fullName>
    </submittedName>
</protein>
<dbReference type="GeneID" id="66106782"/>
<organism evidence="1 2">
    <name type="scientific">Guyanagaster necrorhizus</name>
    <dbReference type="NCBI Taxonomy" id="856835"/>
    <lineage>
        <taxon>Eukaryota</taxon>
        <taxon>Fungi</taxon>
        <taxon>Dikarya</taxon>
        <taxon>Basidiomycota</taxon>
        <taxon>Agaricomycotina</taxon>
        <taxon>Agaricomycetes</taxon>
        <taxon>Agaricomycetidae</taxon>
        <taxon>Agaricales</taxon>
        <taxon>Marasmiineae</taxon>
        <taxon>Physalacriaceae</taxon>
        <taxon>Guyanagaster</taxon>
    </lineage>
</organism>
<proteinExistence type="predicted"/>
<gene>
    <name evidence="1" type="ORF">BT62DRAFT_923231</name>
</gene>